<sequence length="546" mass="61091">MMIPPEERLDTLPPGVPDLTLGWEALAWAAKYLKHPNGIRAGLPWKFTNRQARFVLWFYAVGPDGKWLFYNAFRRLAKGSGKSPFAAAMALIELLAPVRLERFDPQVLGGCIGKPVAMPWVQIAAVSEAQTDNTMRHIRAMANKKTAIELHRDYDIDPGITKINVVPEGKLEVITSSATTQEGAEATFIIGDELEHWTPAKGGGELYSTLVDNLTKSGSRMLGTLNAWKPGKNTVGEHTFIDWCNQEKGLSKNEKQILMDIIQAPPETNLADAASLRAGLEFVYGDCPWVDIDAIMTRIWTHSAKPDDSKRKYLNWPVASVDAWIDPKDLALMAMPDIQVEPGEEIVMFFDGSLTRDTTALVGCRVSDGHVFLIGAWDPGNSHASQAEKKTIDVEAVTARVAQAFDTWTVKAFFADVREWESFTKITWPDCYKDQLELWAVPSGANPEPIAWDMRSKSFDFTRACELTEREIIEHGFTYDGSIILTDHLRNCYRAENRYGISVRKESPTSAKKIDAAVCLIGARMVRRKWLDNQPDTHYDGRAVFV</sequence>
<dbReference type="EMBL" id="BK016095">
    <property type="protein sequence ID" value="DAF94627.1"/>
    <property type="molecule type" value="Genomic_DNA"/>
</dbReference>
<dbReference type="InterPro" id="IPR027417">
    <property type="entry name" value="P-loop_NTPase"/>
</dbReference>
<proteinExistence type="predicted"/>
<name>A0A8S5UJL0_9CAUD</name>
<organism evidence="1">
    <name type="scientific">Siphoviridae sp. ctvph17</name>
    <dbReference type="NCBI Taxonomy" id="2825724"/>
    <lineage>
        <taxon>Viruses</taxon>
        <taxon>Duplodnaviria</taxon>
        <taxon>Heunggongvirae</taxon>
        <taxon>Uroviricota</taxon>
        <taxon>Caudoviricetes</taxon>
    </lineage>
</organism>
<evidence type="ECO:0000313" key="1">
    <source>
        <dbReference type="EMBL" id="DAF94627.1"/>
    </source>
</evidence>
<protein>
    <submittedName>
        <fullName evidence="1">Large Terminase</fullName>
    </submittedName>
</protein>
<accession>A0A8S5UJL0</accession>
<reference evidence="1" key="1">
    <citation type="journal article" date="2021" name="Proc. Natl. Acad. Sci. U.S.A.">
        <title>A Catalog of Tens of Thousands of Viruses from Human Metagenomes Reveals Hidden Associations with Chronic Diseases.</title>
        <authorList>
            <person name="Tisza M.J."/>
            <person name="Buck C.B."/>
        </authorList>
    </citation>
    <scope>NUCLEOTIDE SEQUENCE</scope>
    <source>
        <strain evidence="1">Ctvph17</strain>
    </source>
</reference>
<dbReference type="Gene3D" id="3.40.50.300">
    <property type="entry name" value="P-loop containing nucleotide triphosphate hydrolases"/>
    <property type="match status" value="1"/>
</dbReference>